<evidence type="ECO:0000256" key="4">
    <source>
        <dbReference type="ARBA" id="ARBA00022737"/>
    </source>
</evidence>
<evidence type="ECO:0000256" key="15">
    <source>
        <dbReference type="SAM" id="MobiDB-lite"/>
    </source>
</evidence>
<keyword evidence="6" id="KW-0862">Zinc</keyword>
<keyword evidence="3" id="KW-0479">Metal-binding</keyword>
<comment type="subcellular location">
    <subcellularLocation>
        <location evidence="1">Nucleus</location>
    </subcellularLocation>
</comment>
<proteinExistence type="inferred from homology"/>
<keyword evidence="10" id="KW-0539">Nucleus</keyword>
<dbReference type="SUPFAM" id="SSF47954">
    <property type="entry name" value="Cyclin-like"/>
    <property type="match status" value="2"/>
</dbReference>
<dbReference type="PROSITE" id="PS51134">
    <property type="entry name" value="ZF_TFIIB"/>
    <property type="match status" value="1"/>
</dbReference>
<protein>
    <recommendedName>
        <fullName evidence="11">Transcription factor IIIB 50 kDa subunit</fullName>
    </recommendedName>
    <alternativeName>
        <fullName evidence="12">B-related factor 2</fullName>
    </alternativeName>
</protein>
<evidence type="ECO:0000256" key="9">
    <source>
        <dbReference type="ARBA" id="ARBA00023163"/>
    </source>
</evidence>
<dbReference type="AlphaFoldDB" id="A0A5A9N5D8"/>
<dbReference type="Proteomes" id="UP000324632">
    <property type="component" value="Chromosome 23"/>
</dbReference>
<evidence type="ECO:0000313" key="17">
    <source>
        <dbReference type="EMBL" id="KAA0704365.1"/>
    </source>
</evidence>
<dbReference type="InterPro" id="IPR054078">
    <property type="entry name" value="BRF2-like_C"/>
</dbReference>
<comment type="similarity">
    <text evidence="2">Belongs to the TFIIB family.</text>
</comment>
<keyword evidence="5 14" id="KW-0863">Zinc-finger</keyword>
<evidence type="ECO:0000256" key="2">
    <source>
        <dbReference type="ARBA" id="ARBA00010857"/>
    </source>
</evidence>
<evidence type="ECO:0000256" key="3">
    <source>
        <dbReference type="ARBA" id="ARBA00022723"/>
    </source>
</evidence>
<dbReference type="PANTHER" id="PTHR11618:SF5">
    <property type="entry name" value="TRANSCRIPTION FACTOR IIIB 50 KDA SUBUNIT"/>
    <property type="match status" value="1"/>
</dbReference>
<dbReference type="GO" id="GO:0017025">
    <property type="term" value="F:TBP-class protein binding"/>
    <property type="evidence" value="ECO:0007669"/>
    <property type="project" value="TreeGrafter"/>
</dbReference>
<evidence type="ECO:0000259" key="16">
    <source>
        <dbReference type="PROSITE" id="PS51134"/>
    </source>
</evidence>
<evidence type="ECO:0000256" key="8">
    <source>
        <dbReference type="ARBA" id="ARBA00023159"/>
    </source>
</evidence>
<dbReference type="InterPro" id="IPR036915">
    <property type="entry name" value="Cyclin-like_sf"/>
</dbReference>
<feature type="region of interest" description="Disordered" evidence="15">
    <location>
        <begin position="322"/>
        <end position="385"/>
    </location>
</feature>
<keyword evidence="4" id="KW-0677">Repeat</keyword>
<evidence type="ECO:0000256" key="6">
    <source>
        <dbReference type="ARBA" id="ARBA00022833"/>
    </source>
</evidence>
<comment type="function">
    <text evidence="13">General activator of RNA polymerase III transcription. Factor exclusively required for RNA polymerase III transcription of genes with promoter elements upstream of the initiation sites. Contributes to the regulation of gene expression; functions as activator in the absence of oxidative stress. Down-regulates expression of target genes in response to oxidative stress. Overexpression protects cells against apoptosis in response to oxidative stress.</text>
</comment>
<comment type="caution">
    <text evidence="17">The sequence shown here is derived from an EMBL/GenBank/DDBJ whole genome shotgun (WGS) entry which is preliminary data.</text>
</comment>
<dbReference type="GO" id="GO:0070897">
    <property type="term" value="P:transcription preinitiation complex assembly"/>
    <property type="evidence" value="ECO:0007669"/>
    <property type="project" value="InterPro"/>
</dbReference>
<evidence type="ECO:0000256" key="11">
    <source>
        <dbReference type="ARBA" id="ARBA00039848"/>
    </source>
</evidence>
<dbReference type="Pfam" id="PF21886">
    <property type="entry name" value="BRF2-like_C_cyclin_rpt"/>
    <property type="match status" value="1"/>
</dbReference>
<dbReference type="SUPFAM" id="SSF57783">
    <property type="entry name" value="Zinc beta-ribbon"/>
    <property type="match status" value="1"/>
</dbReference>
<dbReference type="Gene3D" id="2.20.25.10">
    <property type="match status" value="1"/>
</dbReference>
<feature type="domain" description="TFIIB-type" evidence="16">
    <location>
        <begin position="1"/>
        <end position="34"/>
    </location>
</feature>
<name>A0A5A9N5D8_9TELE</name>
<keyword evidence="9" id="KW-0804">Transcription</keyword>
<dbReference type="GO" id="GO:0097550">
    <property type="term" value="C:transcription preinitiation complex"/>
    <property type="evidence" value="ECO:0007669"/>
    <property type="project" value="TreeGrafter"/>
</dbReference>
<dbReference type="InterPro" id="IPR000812">
    <property type="entry name" value="TFIIB"/>
</dbReference>
<dbReference type="GO" id="GO:0008270">
    <property type="term" value="F:zinc ion binding"/>
    <property type="evidence" value="ECO:0007669"/>
    <property type="project" value="UniProtKB-KW"/>
</dbReference>
<dbReference type="PANTHER" id="PTHR11618">
    <property type="entry name" value="TRANSCRIPTION INITIATION FACTOR IIB-RELATED"/>
    <property type="match status" value="1"/>
</dbReference>
<evidence type="ECO:0000256" key="5">
    <source>
        <dbReference type="ARBA" id="ARBA00022771"/>
    </source>
</evidence>
<gene>
    <name evidence="17" type="ORF">E1301_Tti020155</name>
</gene>
<dbReference type="Gene3D" id="1.10.472.10">
    <property type="entry name" value="Cyclin-like"/>
    <property type="match status" value="2"/>
</dbReference>
<reference evidence="17 18" key="1">
    <citation type="journal article" date="2019" name="Mol. Ecol. Resour.">
        <title>Chromosome-level genome assembly of Triplophysa tibetana, a fish adapted to the harsh high-altitude environment of the Tibetan Plateau.</title>
        <authorList>
            <person name="Yang X."/>
            <person name="Liu H."/>
            <person name="Ma Z."/>
            <person name="Zou Y."/>
            <person name="Zou M."/>
            <person name="Mao Y."/>
            <person name="Li X."/>
            <person name="Wang H."/>
            <person name="Chen T."/>
            <person name="Wang W."/>
            <person name="Yang R."/>
        </authorList>
    </citation>
    <scope>NUCLEOTIDE SEQUENCE [LARGE SCALE GENOMIC DNA]</scope>
    <source>
        <strain evidence="17">TTIB1903HZAU</strain>
        <tissue evidence="17">Muscle</tissue>
    </source>
</reference>
<dbReference type="GO" id="GO:0005634">
    <property type="term" value="C:nucleus"/>
    <property type="evidence" value="ECO:0007669"/>
    <property type="project" value="UniProtKB-SubCell"/>
</dbReference>
<evidence type="ECO:0000256" key="13">
    <source>
        <dbReference type="ARBA" id="ARBA00045875"/>
    </source>
</evidence>
<evidence type="ECO:0000256" key="1">
    <source>
        <dbReference type="ARBA" id="ARBA00004123"/>
    </source>
</evidence>
<accession>A0A5A9N5D8</accession>
<organism evidence="17 18">
    <name type="scientific">Triplophysa tibetana</name>
    <dbReference type="NCBI Taxonomy" id="1572043"/>
    <lineage>
        <taxon>Eukaryota</taxon>
        <taxon>Metazoa</taxon>
        <taxon>Chordata</taxon>
        <taxon>Craniata</taxon>
        <taxon>Vertebrata</taxon>
        <taxon>Euteleostomi</taxon>
        <taxon>Actinopterygii</taxon>
        <taxon>Neopterygii</taxon>
        <taxon>Teleostei</taxon>
        <taxon>Ostariophysi</taxon>
        <taxon>Cypriniformes</taxon>
        <taxon>Nemacheilidae</taxon>
        <taxon>Triplophysa</taxon>
    </lineage>
</organism>
<feature type="compositionally biased region" description="Polar residues" evidence="15">
    <location>
        <begin position="329"/>
        <end position="339"/>
    </location>
</feature>
<dbReference type="EMBL" id="SOYY01000023">
    <property type="protein sequence ID" value="KAA0704365.1"/>
    <property type="molecule type" value="Genomic_DNA"/>
</dbReference>
<keyword evidence="8" id="KW-0010">Activator</keyword>
<evidence type="ECO:0000256" key="12">
    <source>
        <dbReference type="ARBA" id="ARBA00042630"/>
    </source>
</evidence>
<evidence type="ECO:0000256" key="14">
    <source>
        <dbReference type="PROSITE-ProRule" id="PRU00469"/>
    </source>
</evidence>
<evidence type="ECO:0000256" key="7">
    <source>
        <dbReference type="ARBA" id="ARBA00023015"/>
    </source>
</evidence>
<feature type="compositionally biased region" description="Basic and acidic residues" evidence="15">
    <location>
        <begin position="348"/>
        <end position="359"/>
    </location>
</feature>
<keyword evidence="7" id="KW-0805">Transcription regulation</keyword>
<dbReference type="InterPro" id="IPR013137">
    <property type="entry name" value="Znf_TFIIB"/>
</dbReference>
<evidence type="ECO:0000256" key="10">
    <source>
        <dbReference type="ARBA" id="ARBA00023242"/>
    </source>
</evidence>
<dbReference type="CDD" id="cd20555">
    <property type="entry name" value="CYCLIN_BRF2"/>
    <property type="match status" value="1"/>
</dbReference>
<keyword evidence="18" id="KW-1185">Reference proteome</keyword>
<sequence length="441" mass="50136">MQSRCRECSSSNVVRDDLYLETQLVCEDCGTVLEEGQLTTTLSEEAKSRPVPYYQSTQASKTPCRNLLAGFSRVRALCRILRLSSSMESEVVNLFERAYNHPNFLHATLMTKEILGGCCILFVCRQCNWPVAMGTISYLLGMESPYMGPVYQELTKSLNIKTTTQSITDLLESFCYEFKLRPEEVDEVLSETPQQLVDRTSALIEVAAETWIVTGRHPLPLLMAAVYVAWQSLNPKVRMKYTFSAFCQIGKAPEQAWRRSKDTVTKRLTELREVLCKLGRQLPWLRGNTVEPNTVATLVDDILENHRVLLLRAVRNYEEQLQNEDLKTESTGVVTSPGTTHDGCNEPSENHTDPPKVTDPDQVENSPDKETSDTEQPPNHWGKRHLFLPPCVKNCKRQRVDEPQMDVTGDEDISDSEIESYIRSQAEIDMYLRAQNELEEA</sequence>
<evidence type="ECO:0000313" key="18">
    <source>
        <dbReference type="Proteomes" id="UP000324632"/>
    </source>
</evidence>
<dbReference type="Pfam" id="PF08271">
    <property type="entry name" value="Zn_Ribbon_TF"/>
    <property type="match status" value="1"/>
</dbReference>